<protein>
    <submittedName>
        <fullName evidence="4">Uncharacterized protein</fullName>
    </submittedName>
</protein>
<dbReference type="InterPro" id="IPR023213">
    <property type="entry name" value="CAT-like_dom_sf"/>
</dbReference>
<dbReference type="InterPro" id="IPR001753">
    <property type="entry name" value="Enoyl-CoA_hydra/iso"/>
</dbReference>
<dbReference type="InterPro" id="IPR014748">
    <property type="entry name" value="Enoyl-CoA_hydra_C"/>
</dbReference>
<dbReference type="GO" id="GO:0006635">
    <property type="term" value="P:fatty acid beta-oxidation"/>
    <property type="evidence" value="ECO:0007669"/>
    <property type="project" value="TreeGrafter"/>
</dbReference>
<proteinExistence type="inferred from homology"/>
<dbReference type="EMBL" id="JAUJFL010000001">
    <property type="protein sequence ID" value="KAK2614442.1"/>
    <property type="molecule type" value="Genomic_DNA"/>
</dbReference>
<evidence type="ECO:0000256" key="1">
    <source>
        <dbReference type="ARBA" id="ARBA00005254"/>
    </source>
</evidence>
<sequence>MVSFLSWLFSGKGSHRQRPERVHTDTVVKLATLENSLMMRSMCMNWTFRFEEKLDVDMLRSSLEDLISKAPNWKKLGGRFRVNDEGQLELHIPESFDPKRPAVQFTHEIQAKSVHEHVLDGTLPYSWDRPCVQDTPEELDALLAGPEAPKCLDDWLYSDKPALAVHVITFIDATFITLNYSHSLVDGVGKREIMTNWCKVLAGRMADVTPLADWDEDPMSIICCSPTAHEERYIHAEDRLAGWRKWYWVFRFIADRFKNRNNYRQRNIFIPASTMARLRQEADEHAGDKTYLSDNQLLTAWLLRLACSPFKGSRRPIGITSAVDLRGFQLHGLRPGTVYLQNLLAYTWINTTATSLLCSPLGTAAALLRTSLKPQLTLPQVQAAAHLTHDAIGRTGTPYFFTGKDSFLVSVSSLAKAKYWEAVDFLPAILKAEPGDEHAEQKPLVRITNIPAPHVGHIRVLELNRPSARNAISTALLSTLAAEVAAVRTACEGVATGASTSSGPTRALIITSADDRSFCAGADLKERGTFTAEDTRAFLSSLRQIFKALEDLPIPTIAAVAGPALGGGLELALAAHFRVVSSTASFALPETRLGIVPGAGGTYRLAALIGKSRASKMVLTGRKISGREAFDLGVADELVDVCNDGEASARAMVLGASIDLAREICESGPLATTSALQVMRDPSEEAEGTAYEKLLRSRDRDEALQAFAERRAPAFTGK</sequence>
<dbReference type="Gene3D" id="1.10.12.10">
    <property type="entry name" value="Lyase 2-enoyl-coa Hydratase, Chain A, domain 2"/>
    <property type="match status" value="1"/>
</dbReference>
<comment type="similarity">
    <text evidence="1 3">Belongs to the enoyl-CoA hydratase/isomerase family.</text>
</comment>
<dbReference type="PANTHER" id="PTHR11941">
    <property type="entry name" value="ENOYL-COA HYDRATASE-RELATED"/>
    <property type="match status" value="1"/>
</dbReference>
<name>A0AAD9SRB7_PHOAM</name>
<keyword evidence="5" id="KW-1185">Reference proteome</keyword>
<dbReference type="GO" id="GO:0005739">
    <property type="term" value="C:mitochondrion"/>
    <property type="evidence" value="ECO:0007669"/>
    <property type="project" value="TreeGrafter"/>
</dbReference>
<keyword evidence="2" id="KW-0456">Lyase</keyword>
<dbReference type="Pfam" id="PF00378">
    <property type="entry name" value="ECH_1"/>
    <property type="match status" value="1"/>
</dbReference>
<dbReference type="SUPFAM" id="SSF52096">
    <property type="entry name" value="ClpP/crotonase"/>
    <property type="match status" value="1"/>
</dbReference>
<accession>A0AAD9SRB7</accession>
<dbReference type="AlphaFoldDB" id="A0AAD9SRB7"/>
<dbReference type="FunFam" id="3.90.226.10:FF:000009">
    <property type="entry name" value="Carnitinyl-CoA dehydratase"/>
    <property type="match status" value="1"/>
</dbReference>
<gene>
    <name evidence="4" type="ORF">N8I77_001267</name>
</gene>
<evidence type="ECO:0000313" key="5">
    <source>
        <dbReference type="Proteomes" id="UP001265746"/>
    </source>
</evidence>
<reference evidence="4" key="1">
    <citation type="submission" date="2023-06" db="EMBL/GenBank/DDBJ databases">
        <authorList>
            <person name="Noh H."/>
        </authorList>
    </citation>
    <scope>NUCLEOTIDE SEQUENCE</scope>
    <source>
        <strain evidence="4">DUCC20226</strain>
    </source>
</reference>
<organism evidence="4 5">
    <name type="scientific">Phomopsis amygdali</name>
    <name type="common">Fusicoccum amygdali</name>
    <dbReference type="NCBI Taxonomy" id="1214568"/>
    <lineage>
        <taxon>Eukaryota</taxon>
        <taxon>Fungi</taxon>
        <taxon>Dikarya</taxon>
        <taxon>Ascomycota</taxon>
        <taxon>Pezizomycotina</taxon>
        <taxon>Sordariomycetes</taxon>
        <taxon>Sordariomycetidae</taxon>
        <taxon>Diaporthales</taxon>
        <taxon>Diaporthaceae</taxon>
        <taxon>Diaporthe</taxon>
    </lineage>
</organism>
<dbReference type="InterPro" id="IPR018376">
    <property type="entry name" value="Enoyl-CoA_hyd/isom_CS"/>
</dbReference>
<dbReference type="CDD" id="cd06558">
    <property type="entry name" value="crotonase-like"/>
    <property type="match status" value="1"/>
</dbReference>
<dbReference type="GO" id="GO:0016829">
    <property type="term" value="F:lyase activity"/>
    <property type="evidence" value="ECO:0007669"/>
    <property type="project" value="UniProtKB-KW"/>
</dbReference>
<dbReference type="PROSITE" id="PS00166">
    <property type="entry name" value="ENOYL_COA_HYDRATASE"/>
    <property type="match status" value="1"/>
</dbReference>
<comment type="caution">
    <text evidence="4">The sequence shown here is derived from an EMBL/GenBank/DDBJ whole genome shotgun (WGS) entry which is preliminary data.</text>
</comment>
<dbReference type="PANTHER" id="PTHR11941:SF171">
    <property type="entry name" value="SD19268P"/>
    <property type="match status" value="1"/>
</dbReference>
<evidence type="ECO:0000256" key="2">
    <source>
        <dbReference type="ARBA" id="ARBA00023239"/>
    </source>
</evidence>
<dbReference type="InterPro" id="IPR029045">
    <property type="entry name" value="ClpP/crotonase-like_dom_sf"/>
</dbReference>
<evidence type="ECO:0000256" key="3">
    <source>
        <dbReference type="RuleBase" id="RU003707"/>
    </source>
</evidence>
<dbReference type="Gene3D" id="3.30.559.10">
    <property type="entry name" value="Chloramphenicol acetyltransferase-like domain"/>
    <property type="match status" value="2"/>
</dbReference>
<evidence type="ECO:0000313" key="4">
    <source>
        <dbReference type="EMBL" id="KAK2614442.1"/>
    </source>
</evidence>
<dbReference type="Proteomes" id="UP001265746">
    <property type="component" value="Unassembled WGS sequence"/>
</dbReference>
<dbReference type="Gene3D" id="3.90.226.10">
    <property type="entry name" value="2-enoyl-CoA Hydratase, Chain A, domain 1"/>
    <property type="match status" value="1"/>
</dbReference>